<proteinExistence type="predicted"/>
<dbReference type="OrthoDB" id="9810174at2"/>
<dbReference type="CDD" id="cd19958">
    <property type="entry name" value="pyocin_knob"/>
    <property type="match status" value="1"/>
</dbReference>
<evidence type="ECO:0000313" key="2">
    <source>
        <dbReference type="Proteomes" id="UP000239990"/>
    </source>
</evidence>
<sequence length="810" mass="81958">MADPTFFDLFKSTWAQNGLTEDITDQQYKTGWSFIGSVPPSVEQFNKVQQTTDERLAWLYKQLDGLAEVTGRPLAATSFDALSYAQQNLNAANLKTGTVPVARLSGTATSLTAGAATKLATARTIAATGDATGTGSFDGSANLSLGLTLSPSGVTAGSYGNANAVPTFTVDAKGRVSAAGEVAVGNAATATKLASARTFSVTGGATAAGVSFDGSGNVALNVTALDVSKASAGTLPVARGGTGMATVAAGSYVTGAGTGALVPRTPAQVLEDIQALPKTGGDISGPLVLGTGAAIGAQYGTNTASGRTAHVLLPDGGGYSTHTGTVVGAMKITLPAAAVGANTMLRLRVDVFEYLDGVPPVSLLIHGYVQTTKAWARCGATVLAGSAASDLPVRFGSDAAGLPCIWIGDTTKSWSYASVTVSEVQAKYNTSGASVAAWGVGWKVEPVTAFETVSQTLASGNLAFGRADIPTVNGLQDALDLKANAAVSLLAGNGLSGGGTLGANRTVALGIPSKLTAVTTNAVTSTSHTHELDTQTAPNDATAGRILTLGNAFGLGADNPLKSMNLNTVIAPGLYGQSVSSDATLTRNYPVPLAGTLLVGVAGQAISTQMYTVFNSGATYSRARYGETWSPWQRGVLENDLASATQSGLVKLATADQAVAGTDGSSAMTPLTAAIAVNARLATDVLAQAGTDNYRLLTPQLMARAFGGGNSRLEGQGFQRLPGAGNLVIQWGSSAGYDSYTIAPYIPSYILGYVAACYGNVGSAASAAWCEVSLIESATKMQIAAYRPGPGGGAIAAPRGVQWLLFCLPR</sequence>
<dbReference type="AlphaFoldDB" id="A0A2S5GQS1"/>
<protein>
    <recommendedName>
        <fullName evidence="3">Tail fiber protein</fullName>
    </recommendedName>
</protein>
<dbReference type="EMBL" id="PREU01000006">
    <property type="protein sequence ID" value="PPA75339.1"/>
    <property type="molecule type" value="Genomic_DNA"/>
</dbReference>
<evidence type="ECO:0000313" key="1">
    <source>
        <dbReference type="EMBL" id="PPA75339.1"/>
    </source>
</evidence>
<evidence type="ECO:0008006" key="3">
    <source>
        <dbReference type="Google" id="ProtNLM"/>
    </source>
</evidence>
<accession>A0A2S5GQS1</accession>
<organism evidence="1 2">
    <name type="scientific">Achromobacter spanius</name>
    <dbReference type="NCBI Taxonomy" id="217203"/>
    <lineage>
        <taxon>Bacteria</taxon>
        <taxon>Pseudomonadati</taxon>
        <taxon>Pseudomonadota</taxon>
        <taxon>Betaproteobacteria</taxon>
        <taxon>Burkholderiales</taxon>
        <taxon>Alcaligenaceae</taxon>
        <taxon>Achromobacter</taxon>
    </lineage>
</organism>
<dbReference type="Proteomes" id="UP000239990">
    <property type="component" value="Unassembled WGS sequence"/>
</dbReference>
<reference evidence="1 2" key="1">
    <citation type="submission" date="2018-02" db="EMBL/GenBank/DDBJ databases">
        <title>Draft Genome of Achromobacter spanius stain 6.</title>
        <authorList>
            <person name="Gunasekera T.S."/>
            <person name="Radwan O."/>
            <person name="Ruiz O.N."/>
        </authorList>
    </citation>
    <scope>NUCLEOTIDE SEQUENCE [LARGE SCALE GENOMIC DNA]</scope>
    <source>
        <strain evidence="1 2">6</strain>
    </source>
</reference>
<dbReference type="RefSeq" id="WP_104144022.1">
    <property type="nucleotide sequence ID" value="NZ_PREU01000006.1"/>
</dbReference>
<comment type="caution">
    <text evidence="1">The sequence shown here is derived from an EMBL/GenBank/DDBJ whole genome shotgun (WGS) entry which is preliminary data.</text>
</comment>
<gene>
    <name evidence="1" type="ORF">C4E15_14615</name>
</gene>
<name>A0A2S5GQS1_9BURK</name>